<evidence type="ECO:0000313" key="2">
    <source>
        <dbReference type="EMBL" id="SUN36550.1"/>
    </source>
</evidence>
<reference evidence="2 3" key="1">
    <citation type="submission" date="2018-06" db="EMBL/GenBank/DDBJ databases">
        <authorList>
            <consortium name="Pathogen Informatics"/>
            <person name="Doyle S."/>
        </authorList>
    </citation>
    <scope>NUCLEOTIDE SEQUENCE [LARGE SCALE GENOMIC DNA]</scope>
    <source>
        <strain evidence="3">NCTC 11391</strain>
    </source>
</reference>
<dbReference type="InterPro" id="IPR004360">
    <property type="entry name" value="Glyas_Fos-R_dOase_dom"/>
</dbReference>
<organism evidence="2 3">
    <name type="scientific">Streptococcus downei MFe28</name>
    <dbReference type="NCBI Taxonomy" id="764290"/>
    <lineage>
        <taxon>Bacteria</taxon>
        <taxon>Bacillati</taxon>
        <taxon>Bacillota</taxon>
        <taxon>Bacilli</taxon>
        <taxon>Lactobacillales</taxon>
        <taxon>Streptococcaceae</taxon>
        <taxon>Streptococcus</taxon>
    </lineage>
</organism>
<dbReference type="GO" id="GO:0018577">
    <property type="term" value="F:catechol 2,3-dioxygenase activity"/>
    <property type="evidence" value="ECO:0007669"/>
    <property type="project" value="UniProtKB-EC"/>
</dbReference>
<dbReference type="Pfam" id="PF00903">
    <property type="entry name" value="Glyoxalase"/>
    <property type="match status" value="1"/>
</dbReference>
<sequence length="284" mass="31610">MYDYQSRIRLGRVVLNVANLDLQTRFYKQVLGLAILDRGQGWVNLGIKDSGLDLLRLEEVPASEVEAYGLYHFAILLPSRSDLGDFLRHALVNNVPLQGASDHGYSEAIYLNDTEGNGIEIYRNKPVPQWDIQGDKILGITEEMDGDGVLASAHGDYAGYQMPAGTKMGHFHYSVSNAAKLSAFYRHLFEIKENQAFSTASWIADGGYHHHFAFNHWAGPGLAKRSQGLPGLNHVQVFVKDSAYLKTIEERARALKSLLAANENDLLIEDIVGNRIVVELEKSL</sequence>
<keyword evidence="3" id="KW-1185">Reference proteome</keyword>
<dbReference type="AlphaFoldDB" id="A0A380JEL5"/>
<dbReference type="Proteomes" id="UP000254082">
    <property type="component" value="Unassembled WGS sequence"/>
</dbReference>
<dbReference type="InterPro" id="IPR029068">
    <property type="entry name" value="Glyas_Bleomycin-R_OHBP_Dase"/>
</dbReference>
<dbReference type="RefSeq" id="WP_002997684.1">
    <property type="nucleotide sequence ID" value="NZ_UHFA01000002.1"/>
</dbReference>
<name>A0A380JEL5_STRDO</name>
<accession>A0A380JEL5</accession>
<dbReference type="SUPFAM" id="SSF54593">
    <property type="entry name" value="Glyoxalase/Bleomycin resistance protein/Dihydroxybiphenyl dioxygenase"/>
    <property type="match status" value="2"/>
</dbReference>
<dbReference type="InterPro" id="IPR037523">
    <property type="entry name" value="VOC_core"/>
</dbReference>
<dbReference type="PANTHER" id="PTHR43279">
    <property type="entry name" value="CATECHOL-2,3-DIOXYGENASE"/>
    <property type="match status" value="1"/>
</dbReference>
<evidence type="ECO:0000313" key="3">
    <source>
        <dbReference type="Proteomes" id="UP000254082"/>
    </source>
</evidence>
<evidence type="ECO:0000259" key="1">
    <source>
        <dbReference type="PROSITE" id="PS51819"/>
    </source>
</evidence>
<dbReference type="EC" id="1.13.11.2" evidence="2"/>
<protein>
    <submittedName>
        <fullName evidence="2">Glyoxalase</fullName>
        <ecNumber evidence="2">1.13.11.2</ecNumber>
    </submittedName>
</protein>
<dbReference type="Gene3D" id="3.10.180.10">
    <property type="entry name" value="2,3-Dihydroxybiphenyl 1,2-Dioxygenase, domain 1"/>
    <property type="match status" value="2"/>
</dbReference>
<feature type="domain" description="VOC" evidence="1">
    <location>
        <begin position="9"/>
        <end position="124"/>
    </location>
</feature>
<proteinExistence type="predicted"/>
<dbReference type="EMBL" id="UHFA01000002">
    <property type="protein sequence ID" value="SUN36550.1"/>
    <property type="molecule type" value="Genomic_DNA"/>
</dbReference>
<dbReference type="PROSITE" id="PS51819">
    <property type="entry name" value="VOC"/>
    <property type="match status" value="1"/>
</dbReference>
<keyword evidence="2" id="KW-0560">Oxidoreductase</keyword>
<gene>
    <name evidence="2" type="primary">catE</name>
    <name evidence="2" type="ORF">NCTC11391_01546</name>
</gene>
<dbReference type="OrthoDB" id="9792626at2"/>
<dbReference type="PANTHER" id="PTHR43279:SF1">
    <property type="entry name" value="CATECHOL-2,3-DIOXYGENASE"/>
    <property type="match status" value="1"/>
</dbReference>